<protein>
    <submittedName>
        <fullName evidence="3">Glycosyl transferase</fullName>
    </submittedName>
</protein>
<dbReference type="PANTHER" id="PTHR12526">
    <property type="entry name" value="GLYCOSYLTRANSFERASE"/>
    <property type="match status" value="1"/>
</dbReference>
<feature type="domain" description="Glycosyltransferase subfamily 4-like N-terminal" evidence="2">
    <location>
        <begin position="20"/>
        <end position="173"/>
    </location>
</feature>
<name>A0A023D0K4_ACIMT</name>
<dbReference type="Pfam" id="PF13439">
    <property type="entry name" value="Glyco_transf_4"/>
    <property type="match status" value="1"/>
</dbReference>
<dbReference type="PANTHER" id="PTHR12526:SF636">
    <property type="entry name" value="BLL3647 PROTEIN"/>
    <property type="match status" value="1"/>
</dbReference>
<dbReference type="RefSeq" id="WP_042055285.1">
    <property type="nucleotide sequence ID" value="NZ_BAND01000005.1"/>
</dbReference>
<reference evidence="4" key="1">
    <citation type="journal article" date="2014" name="FEMS Microbiol. Lett.">
        <title>Draft Genomic DNA Sequence of the Facultatively Methylotrophic Bacterium Acidomonas methanolica type strain MB58.</title>
        <authorList>
            <person name="Higashiura N."/>
            <person name="Hadano H."/>
            <person name="Hirakawa H."/>
            <person name="Matsutani M."/>
            <person name="Takabe S."/>
            <person name="Matsushita K."/>
            <person name="Azuma Y."/>
        </authorList>
    </citation>
    <scope>NUCLEOTIDE SEQUENCE [LARGE SCALE GENOMIC DNA]</scope>
    <source>
        <strain evidence="4">MB58</strain>
    </source>
</reference>
<dbReference type="GO" id="GO:0016757">
    <property type="term" value="F:glycosyltransferase activity"/>
    <property type="evidence" value="ECO:0007669"/>
    <property type="project" value="InterPro"/>
</dbReference>
<dbReference type="Pfam" id="PF00534">
    <property type="entry name" value="Glycos_transf_1"/>
    <property type="match status" value="1"/>
</dbReference>
<organism evidence="3 4">
    <name type="scientific">Acidomonas methanolica NBRC 104435</name>
    <dbReference type="NCBI Taxonomy" id="1231351"/>
    <lineage>
        <taxon>Bacteria</taxon>
        <taxon>Pseudomonadati</taxon>
        <taxon>Pseudomonadota</taxon>
        <taxon>Alphaproteobacteria</taxon>
        <taxon>Acetobacterales</taxon>
        <taxon>Acetobacteraceae</taxon>
        <taxon>Acidomonas</taxon>
    </lineage>
</organism>
<evidence type="ECO:0000259" key="2">
    <source>
        <dbReference type="Pfam" id="PF13439"/>
    </source>
</evidence>
<evidence type="ECO:0000313" key="4">
    <source>
        <dbReference type="Proteomes" id="UP000019760"/>
    </source>
</evidence>
<dbReference type="InterPro" id="IPR001296">
    <property type="entry name" value="Glyco_trans_1"/>
</dbReference>
<dbReference type="Gene3D" id="3.40.50.2000">
    <property type="entry name" value="Glycogen Phosphorylase B"/>
    <property type="match status" value="2"/>
</dbReference>
<dbReference type="OrthoDB" id="9790710at2"/>
<evidence type="ECO:0000313" key="3">
    <source>
        <dbReference type="EMBL" id="GAJ27657.1"/>
    </source>
</evidence>
<keyword evidence="4" id="KW-1185">Reference proteome</keyword>
<feature type="domain" description="Glycosyl transferase family 1" evidence="1">
    <location>
        <begin position="182"/>
        <end position="349"/>
    </location>
</feature>
<reference evidence="3 4" key="2">
    <citation type="journal article" date="2014" name="FEMS Microbiol. Lett.">
        <title>Draft genomic DNA sequence of the facultatively methylotrophic bacterium Acidomonas methanolica type strain MB58.</title>
        <authorList>
            <person name="Higashiura N."/>
            <person name="Hadano H."/>
            <person name="Hirakawa H."/>
            <person name="Matsutani M."/>
            <person name="Takabe S."/>
            <person name="Matsushita K."/>
            <person name="Azuma Y."/>
        </authorList>
    </citation>
    <scope>NUCLEOTIDE SEQUENCE [LARGE SCALE GENOMIC DNA]</scope>
    <source>
        <strain evidence="3 4">MB58</strain>
    </source>
</reference>
<dbReference type="EMBL" id="BAND01000005">
    <property type="protein sequence ID" value="GAJ27657.1"/>
    <property type="molecule type" value="Genomic_DNA"/>
</dbReference>
<accession>A0A023D0K4</accession>
<dbReference type="CDD" id="cd03808">
    <property type="entry name" value="GT4_CapM-like"/>
    <property type="match status" value="1"/>
</dbReference>
<dbReference type="Proteomes" id="UP000019760">
    <property type="component" value="Unassembled WGS sequence"/>
</dbReference>
<comment type="caution">
    <text evidence="3">The sequence shown here is derived from an EMBL/GenBank/DDBJ whole genome shotgun (WGS) entry which is preliminary data.</text>
</comment>
<dbReference type="InterPro" id="IPR028098">
    <property type="entry name" value="Glyco_trans_4-like_N"/>
</dbReference>
<proteinExistence type="predicted"/>
<gene>
    <name evidence="3" type="ORF">Amme_005_045</name>
</gene>
<sequence length="379" mass="41764">MKILEITNVDFALRQFLLPLMRALRDAGHEVTGACAEGADLAPARAEGFAIHAVPLVRSMAPGPQFRAFLALRRLIRQERPDLVHAHMPISGLLARFAAWSAGVPVIAYTCHGFLYNQPGPRGRRWLALVLEVLAGKITDLYMTVSTEEAADARRLRINRQARPIGNGRDVTRFRPDAAARSRIRAALGVPAERVVVIAVSRQVRHKGYPELLRAMEAVPDAEIWIVGERLDSDHGESLDPFFARAEERLGERMRRLGRRDDVAALLAAADIFVLPSHFEGLPMSVIEAMLCGLPIVTTDIRGPREQVEDGRQGILVPPGLAAPLSRALNRLVGDPALRRRMGEAARERALALYDETRVIARTVALIEAAWRRKAGGSL</sequence>
<dbReference type="SUPFAM" id="SSF53756">
    <property type="entry name" value="UDP-Glycosyltransferase/glycogen phosphorylase"/>
    <property type="match status" value="1"/>
</dbReference>
<dbReference type="AlphaFoldDB" id="A0A023D0K4"/>
<keyword evidence="3" id="KW-0808">Transferase</keyword>
<evidence type="ECO:0000259" key="1">
    <source>
        <dbReference type="Pfam" id="PF00534"/>
    </source>
</evidence>